<dbReference type="AlphaFoldDB" id="A0A0M8K6W0"/>
<dbReference type="Proteomes" id="UP000037784">
    <property type="component" value="Unassembled WGS sequence"/>
</dbReference>
<protein>
    <submittedName>
        <fullName evidence="1">Uncharacterized protein</fullName>
    </submittedName>
</protein>
<comment type="caution">
    <text evidence="1">The sequence shown here is derived from an EMBL/GenBank/DDBJ whole genome shotgun (WGS) entry which is preliminary data.</text>
</comment>
<evidence type="ECO:0000313" key="1">
    <source>
        <dbReference type="EMBL" id="GAP62001.1"/>
    </source>
</evidence>
<evidence type="ECO:0000313" key="2">
    <source>
        <dbReference type="Proteomes" id="UP000037784"/>
    </source>
</evidence>
<reference evidence="1 2" key="1">
    <citation type="journal article" date="2015" name="Genome Announc.">
        <title>Draft Genome Sequence of a Heterotrophic Facultative Anaerobic Thermophilic Bacterium, Ardenticatena maritima Strain 110ST.</title>
        <authorList>
            <person name="Kawaichi S."/>
            <person name="Yoshida T."/>
            <person name="Sako Y."/>
            <person name="Nakamura R."/>
        </authorList>
    </citation>
    <scope>NUCLEOTIDE SEQUENCE [LARGE SCALE GENOMIC DNA]</scope>
    <source>
        <strain evidence="1 2">110S</strain>
    </source>
</reference>
<dbReference type="RefSeq" id="WP_054491925.1">
    <property type="nucleotide sequence ID" value="NZ_BBZA01000024.1"/>
</dbReference>
<proteinExistence type="predicted"/>
<dbReference type="InParanoid" id="A0A0M8K6W0"/>
<keyword evidence="2" id="KW-1185">Reference proteome</keyword>
<gene>
    <name evidence="1" type="ORF">ARMA_0424</name>
</gene>
<sequence length="237" mass="27570">MLIHLDDISPVWQVDDVVRARQGVADPDLDVDVSGWQGRIIEVLPEERLACVAWDSHTLRNMPARMIEECEENGMDWRTMYLAFEDLERAEPRDTEADVAATIAELERRHAWAYLGEQGKRIRRILKGIDPTDIEAALRAWQRFFKQRLRLPLNVVVFEPPPPESGLALDDRVKLRAIRGATPDEGLLAEVEKRRQERVQVPLFILQAAKESSKPAQWLDDYSTWWHNRHRFVVEFD</sequence>
<organism evidence="1 2">
    <name type="scientific">Ardenticatena maritima</name>
    <dbReference type="NCBI Taxonomy" id="872965"/>
    <lineage>
        <taxon>Bacteria</taxon>
        <taxon>Bacillati</taxon>
        <taxon>Chloroflexota</taxon>
        <taxon>Ardenticatenia</taxon>
        <taxon>Ardenticatenales</taxon>
        <taxon>Ardenticatenaceae</taxon>
        <taxon>Ardenticatena</taxon>
    </lineage>
</organism>
<reference evidence="2" key="2">
    <citation type="submission" date="2015-08" db="EMBL/GenBank/DDBJ databases">
        <title>Draft Genome Sequence of a Heterotrophic Facultative Anaerobic Bacterium Ardenticatena maritima Strain 110S.</title>
        <authorList>
            <person name="Kawaichi S."/>
            <person name="Yoshida T."/>
            <person name="Sako Y."/>
            <person name="Nakamura R."/>
        </authorList>
    </citation>
    <scope>NUCLEOTIDE SEQUENCE [LARGE SCALE GENOMIC DNA]</scope>
    <source>
        <strain evidence="2">110S</strain>
    </source>
</reference>
<accession>A0A0M8K6W0</accession>
<dbReference type="EMBL" id="BBZA01000024">
    <property type="protein sequence ID" value="GAP62001.1"/>
    <property type="molecule type" value="Genomic_DNA"/>
</dbReference>
<name>A0A0M8K6W0_9CHLR</name>